<comment type="caution">
    <text evidence="6">The sequence shown here is derived from an EMBL/GenBank/DDBJ whole genome shotgun (WGS) entry which is preliminary data.</text>
</comment>
<dbReference type="GO" id="GO:0000062">
    <property type="term" value="F:fatty-acyl-CoA binding"/>
    <property type="evidence" value="ECO:0007669"/>
    <property type="project" value="TreeGrafter"/>
</dbReference>
<evidence type="ECO:0000256" key="2">
    <source>
        <dbReference type="ARBA" id="ARBA00022737"/>
    </source>
</evidence>
<organism evidence="6 7">
    <name type="scientific">Stephania yunnanensis</name>
    <dbReference type="NCBI Taxonomy" id="152371"/>
    <lineage>
        <taxon>Eukaryota</taxon>
        <taxon>Viridiplantae</taxon>
        <taxon>Streptophyta</taxon>
        <taxon>Embryophyta</taxon>
        <taxon>Tracheophyta</taxon>
        <taxon>Spermatophyta</taxon>
        <taxon>Magnoliopsida</taxon>
        <taxon>Ranunculales</taxon>
        <taxon>Menispermaceae</taxon>
        <taxon>Menispermoideae</taxon>
        <taxon>Cissampelideae</taxon>
        <taxon>Stephania</taxon>
    </lineage>
</organism>
<accession>A0AAP0PBB1</accession>
<feature type="domain" description="Spindle pole body-associated protein Vik1/Cik1 microtubule binding" evidence="5">
    <location>
        <begin position="494"/>
        <end position="549"/>
    </location>
</feature>
<dbReference type="GO" id="GO:0005829">
    <property type="term" value="C:cytosol"/>
    <property type="evidence" value="ECO:0007669"/>
    <property type="project" value="TreeGrafter"/>
</dbReference>
<name>A0AAP0PBB1_9MAGN</name>
<keyword evidence="4" id="KW-1133">Transmembrane helix</keyword>
<feature type="compositionally biased region" description="Polar residues" evidence="3">
    <location>
        <begin position="153"/>
        <end position="167"/>
    </location>
</feature>
<proteinExistence type="predicted"/>
<dbReference type="GO" id="GO:0006869">
    <property type="term" value="P:lipid transport"/>
    <property type="evidence" value="ECO:0007669"/>
    <property type="project" value="TreeGrafter"/>
</dbReference>
<keyword evidence="2" id="KW-0677">Repeat</keyword>
<dbReference type="AlphaFoldDB" id="A0AAP0PBB1"/>
<feature type="region of interest" description="Disordered" evidence="3">
    <location>
        <begin position="55"/>
        <end position="299"/>
    </location>
</feature>
<evidence type="ECO:0000313" key="6">
    <source>
        <dbReference type="EMBL" id="KAK9134605.1"/>
    </source>
</evidence>
<evidence type="ECO:0000259" key="5">
    <source>
        <dbReference type="Pfam" id="PF16796"/>
    </source>
</evidence>
<feature type="compositionally biased region" description="Basic and acidic residues" evidence="3">
    <location>
        <begin position="79"/>
        <end position="124"/>
    </location>
</feature>
<dbReference type="GO" id="GO:0008017">
    <property type="term" value="F:microtubule binding"/>
    <property type="evidence" value="ECO:0007669"/>
    <property type="project" value="InterPro"/>
</dbReference>
<dbReference type="InterPro" id="IPR031852">
    <property type="entry name" value="Vik1/Cik1_MT-bd"/>
</dbReference>
<sequence length="694" mass="77717">MVPTDQKEPIHIAEHRCGCEYFYWFDPEMTDQATIVINGLLRKLDRMESEKRIEALRATEVPREREREHGEETNQWGVGEHDRTTATEEPPVREHGEEDKPEGGRRARPHDRDRGTTRPRESTAKKTNQLGEGEGRARPRERKRESERESTAKKTIQGGTKVRTSGINLARWRADSGDSGRLHWRGFGEPPTQRSYGRRGTRMRTDGRQQRRTSRHGRGLVEEELADNELRGVVGVDGQQDVEDSTPARSSGSGKEGRPSPTPPTKIPKSHRYRRSHCPPPTKFPNPTEKTKSQRNRSPAKSVFTATFIAPNQLFIFIAPNQLLIFTATFIATYIPTISCLSDRLVSVSFVLSTLVSPSLAQPVALVTPSLFGHRPPNPQPPTNLSSRSLALNSLSLVFPSLAQPVTPVSLVSLSLSGHRPPNPQAQTICPRTPLLPGSAALLWSSSRCSAPVVAGEDGIPQFDREENNVCLPSLKIAYLNTMESRTEFEEQKRFAWDLQNHIEDSNSEVVGQRHQFSFDKVFNPEEPQEEVFAEISQLVQNAVDGHKVLDLSTLTWSRVEAKVDGLCGIIISRAFGRMCFGHSLISWGNKLLSIVGHTKDPSTKLDHRFRYVIYLKAFDPLAYTWSILKTYGKAPVFGPSDAFDFVQQYLKLYFSGFDVSEIANLGYGVIIAFVAALPLFALTLIVELTLFSF</sequence>
<gene>
    <name evidence="6" type="ORF">Syun_013935</name>
</gene>
<feature type="compositionally biased region" description="Basic and acidic residues" evidence="3">
    <location>
        <begin position="55"/>
        <end position="72"/>
    </location>
</feature>
<feature type="transmembrane region" description="Helical" evidence="4">
    <location>
        <begin position="666"/>
        <end position="692"/>
    </location>
</feature>
<feature type="compositionally biased region" description="Basic and acidic residues" evidence="3">
    <location>
        <begin position="172"/>
        <end position="181"/>
    </location>
</feature>
<keyword evidence="4" id="KW-0472">Membrane</keyword>
<dbReference type="Pfam" id="PF16796">
    <property type="entry name" value="Microtub_bd"/>
    <property type="match status" value="1"/>
</dbReference>
<keyword evidence="1" id="KW-0880">Kelch repeat</keyword>
<evidence type="ECO:0000256" key="4">
    <source>
        <dbReference type="SAM" id="Phobius"/>
    </source>
</evidence>
<dbReference type="EMBL" id="JBBNAF010000006">
    <property type="protein sequence ID" value="KAK9134605.1"/>
    <property type="molecule type" value="Genomic_DNA"/>
</dbReference>
<feature type="compositionally biased region" description="Basic and acidic residues" evidence="3">
    <location>
        <begin position="133"/>
        <end position="152"/>
    </location>
</feature>
<dbReference type="Gene3D" id="3.40.850.10">
    <property type="entry name" value="Kinesin motor domain"/>
    <property type="match status" value="1"/>
</dbReference>
<dbReference type="InterPro" id="IPR027417">
    <property type="entry name" value="P-loop_NTPase"/>
</dbReference>
<keyword evidence="4" id="KW-0812">Transmembrane</keyword>
<dbReference type="InterPro" id="IPR036961">
    <property type="entry name" value="Kinesin_motor_dom_sf"/>
</dbReference>
<protein>
    <recommendedName>
        <fullName evidence="5">Spindle pole body-associated protein Vik1/Cik1 microtubule binding domain-containing protein</fullName>
    </recommendedName>
</protein>
<reference evidence="6 7" key="1">
    <citation type="submission" date="2024-01" db="EMBL/GenBank/DDBJ databases">
        <title>Genome assemblies of Stephania.</title>
        <authorList>
            <person name="Yang L."/>
        </authorList>
    </citation>
    <scope>NUCLEOTIDE SEQUENCE [LARGE SCALE GENOMIC DNA]</scope>
    <source>
        <strain evidence="6">YNDBR</strain>
        <tissue evidence="6">Leaf</tissue>
    </source>
</reference>
<dbReference type="SUPFAM" id="SSF52540">
    <property type="entry name" value="P-loop containing nucleoside triphosphate hydrolases"/>
    <property type="match status" value="1"/>
</dbReference>
<evidence type="ECO:0000256" key="3">
    <source>
        <dbReference type="SAM" id="MobiDB-lite"/>
    </source>
</evidence>
<evidence type="ECO:0000256" key="1">
    <source>
        <dbReference type="ARBA" id="ARBA00022441"/>
    </source>
</evidence>
<dbReference type="Proteomes" id="UP001420932">
    <property type="component" value="Unassembled WGS sequence"/>
</dbReference>
<feature type="compositionally biased region" description="Basic residues" evidence="3">
    <location>
        <begin position="268"/>
        <end position="277"/>
    </location>
</feature>
<dbReference type="PANTHER" id="PTHR46093:SF3">
    <property type="entry name" value="ACYL-COA-BINDING DOMAIN-CONTAINING PROTEIN 4"/>
    <property type="match status" value="1"/>
</dbReference>
<evidence type="ECO:0000313" key="7">
    <source>
        <dbReference type="Proteomes" id="UP001420932"/>
    </source>
</evidence>
<keyword evidence="7" id="KW-1185">Reference proteome</keyword>
<dbReference type="PANTHER" id="PTHR46093">
    <property type="entry name" value="ACYL-COA-BINDING DOMAIN-CONTAINING PROTEIN 5"/>
    <property type="match status" value="1"/>
</dbReference>